<comment type="caution">
    <text evidence="1">The sequence shown here is derived from an EMBL/GenBank/DDBJ whole genome shotgun (WGS) entry which is preliminary data.</text>
</comment>
<proteinExistence type="predicted"/>
<accession>A0AAD6DWP1</accession>
<dbReference type="EMBL" id="JAQJAC010000002">
    <property type="protein sequence ID" value="KAJ5596384.1"/>
    <property type="molecule type" value="Genomic_DNA"/>
</dbReference>
<protein>
    <submittedName>
        <fullName evidence="1">Aminoglycoside phosphotransferase</fullName>
    </submittedName>
</protein>
<name>A0AAD6DWP1_9EURO</name>
<keyword evidence="2" id="KW-1185">Reference proteome</keyword>
<sequence length="166" mass="17968">MEGGFSKSSSVLKVDRTEVIAKIPCRIGGPPSLTTTGDTQAFPSLEFFPGHQMGQILLAPSIEYIIMEKASGVPLFPNKSTMGQNDRLIKNLTKFETQLSAIQFPVYGGLYLRTDIRGFTRPLGNDIHLSKSFQIGLSCNSAFDLDMLGSSTEGLNLLSSFVSSIA</sequence>
<dbReference type="Proteomes" id="UP001216150">
    <property type="component" value="Unassembled WGS sequence"/>
</dbReference>
<dbReference type="InterPro" id="IPR051035">
    <property type="entry name" value="Mito_inheritance_9"/>
</dbReference>
<gene>
    <name evidence="1" type="ORF">N7450_002842</name>
</gene>
<dbReference type="PANTHER" id="PTHR36091:SF1">
    <property type="entry name" value="ALTERED INHERITANCE OF MITOCHONDRIA PROTEIN 9, MITOCHONDRIAL"/>
    <property type="match status" value="1"/>
</dbReference>
<organism evidence="1 2">
    <name type="scientific">Penicillium hetheringtonii</name>
    <dbReference type="NCBI Taxonomy" id="911720"/>
    <lineage>
        <taxon>Eukaryota</taxon>
        <taxon>Fungi</taxon>
        <taxon>Dikarya</taxon>
        <taxon>Ascomycota</taxon>
        <taxon>Pezizomycotina</taxon>
        <taxon>Eurotiomycetes</taxon>
        <taxon>Eurotiomycetidae</taxon>
        <taxon>Eurotiales</taxon>
        <taxon>Aspergillaceae</taxon>
        <taxon>Penicillium</taxon>
    </lineage>
</organism>
<dbReference type="AlphaFoldDB" id="A0AAD6DWP1"/>
<dbReference type="GO" id="GO:0005739">
    <property type="term" value="C:mitochondrion"/>
    <property type="evidence" value="ECO:0007669"/>
    <property type="project" value="TreeGrafter"/>
</dbReference>
<dbReference type="PANTHER" id="PTHR36091">
    <property type="entry name" value="ALTERED INHERITANCE OF MITOCHONDRIA PROTEIN 9, MITOCHONDRIAL"/>
    <property type="match status" value="1"/>
</dbReference>
<evidence type="ECO:0000313" key="1">
    <source>
        <dbReference type="EMBL" id="KAJ5596384.1"/>
    </source>
</evidence>
<evidence type="ECO:0000313" key="2">
    <source>
        <dbReference type="Proteomes" id="UP001216150"/>
    </source>
</evidence>
<reference evidence="1 2" key="1">
    <citation type="journal article" date="2023" name="IMA Fungus">
        <title>Comparative genomic study of the Penicillium genus elucidates a diverse pangenome and 15 lateral gene transfer events.</title>
        <authorList>
            <person name="Petersen C."/>
            <person name="Sorensen T."/>
            <person name="Nielsen M.R."/>
            <person name="Sondergaard T.E."/>
            <person name="Sorensen J.L."/>
            <person name="Fitzpatrick D.A."/>
            <person name="Frisvad J.C."/>
            <person name="Nielsen K.L."/>
        </authorList>
    </citation>
    <scope>NUCLEOTIDE SEQUENCE [LARGE SCALE GENOMIC DNA]</scope>
    <source>
        <strain evidence="1 2">IBT 29057</strain>
    </source>
</reference>